<dbReference type="STRING" id="336831.WG68_04305"/>
<dbReference type="UniPathway" id="UPA00115">
    <property type="reaction ID" value="UER00409"/>
</dbReference>
<keyword evidence="10" id="KW-1185">Reference proteome</keyword>
<dbReference type="PATRIC" id="fig|336831.14.peg.3176"/>
<dbReference type="EC" id="3.1.1.31" evidence="5 7"/>
<dbReference type="Proteomes" id="UP000034228">
    <property type="component" value="Unassembled WGS sequence"/>
</dbReference>
<comment type="similarity">
    <text evidence="4 7">Belongs to the glucosamine/galactosamine-6-phosphate isomerase family. 6-phosphogluconolactonase subfamily.</text>
</comment>
<dbReference type="RefSeq" id="WP_046556427.1">
    <property type="nucleotide sequence ID" value="NZ_LAHO01000003.1"/>
</dbReference>
<keyword evidence="7" id="KW-0378">Hydrolase</keyword>
<comment type="catalytic activity">
    <reaction evidence="1 7">
        <text>6-phospho-D-glucono-1,5-lactone + H2O = 6-phospho-D-gluconate + H(+)</text>
        <dbReference type="Rhea" id="RHEA:12556"/>
        <dbReference type="ChEBI" id="CHEBI:15377"/>
        <dbReference type="ChEBI" id="CHEBI:15378"/>
        <dbReference type="ChEBI" id="CHEBI:57955"/>
        <dbReference type="ChEBI" id="CHEBI:58759"/>
        <dbReference type="EC" id="3.1.1.31"/>
    </reaction>
</comment>
<dbReference type="AlphaFoldDB" id="A0A0M2V7Y4"/>
<evidence type="ECO:0000313" key="9">
    <source>
        <dbReference type="EMBL" id="KKO46539.1"/>
    </source>
</evidence>
<evidence type="ECO:0000256" key="3">
    <source>
        <dbReference type="ARBA" id="ARBA00004961"/>
    </source>
</evidence>
<proteinExistence type="inferred from homology"/>
<dbReference type="Pfam" id="PF01182">
    <property type="entry name" value="Glucosamine_iso"/>
    <property type="match status" value="1"/>
</dbReference>
<dbReference type="InterPro" id="IPR006148">
    <property type="entry name" value="Glc/Gal-6P_isomerase"/>
</dbReference>
<comment type="pathway">
    <text evidence="3 7">Carbohydrate degradation; pentose phosphate pathway; D-ribulose 5-phosphate from D-glucose 6-phosphate (oxidative stage): step 2/3.</text>
</comment>
<dbReference type="PANTHER" id="PTHR11054">
    <property type="entry name" value="6-PHOSPHOGLUCONOLACTONASE"/>
    <property type="match status" value="1"/>
</dbReference>
<reference evidence="9 10" key="1">
    <citation type="submission" date="2015-03" db="EMBL/GenBank/DDBJ databases">
        <title>Draft genome sequences of two protease-producing strains of Arsukibacterium isolated from two cold and alkaline environments.</title>
        <authorList>
            <person name="Lylloff J.E."/>
            <person name="Skov L.B."/>
            <person name="Jepsen M."/>
            <person name="Hallin P.F."/>
            <person name="Sorensen S.J."/>
            <person name="Stougaard P."/>
            <person name="Glaring M.A."/>
        </authorList>
    </citation>
    <scope>NUCLEOTIDE SEQUENCE [LARGE SCALE GENOMIC DNA]</scope>
    <source>
        <strain evidence="9 10">GCM72</strain>
    </source>
</reference>
<feature type="domain" description="Glucosamine/galactosamine-6-phosphate isomerase" evidence="8">
    <location>
        <begin position="8"/>
        <end position="216"/>
    </location>
</feature>
<dbReference type="InterPro" id="IPR037171">
    <property type="entry name" value="NagB/RpiA_transferase-like"/>
</dbReference>
<evidence type="ECO:0000256" key="6">
    <source>
        <dbReference type="ARBA" id="ARBA00020337"/>
    </source>
</evidence>
<organism evidence="9 10">
    <name type="scientific">Arsukibacterium ikkense</name>
    <dbReference type="NCBI Taxonomy" id="336831"/>
    <lineage>
        <taxon>Bacteria</taxon>
        <taxon>Pseudomonadati</taxon>
        <taxon>Pseudomonadota</taxon>
        <taxon>Gammaproteobacteria</taxon>
        <taxon>Chromatiales</taxon>
        <taxon>Chromatiaceae</taxon>
        <taxon>Arsukibacterium</taxon>
    </lineage>
</organism>
<evidence type="ECO:0000256" key="2">
    <source>
        <dbReference type="ARBA" id="ARBA00002681"/>
    </source>
</evidence>
<comment type="function">
    <text evidence="2 7">Hydrolysis of 6-phosphogluconolactone to 6-phosphogluconate.</text>
</comment>
<dbReference type="Gene3D" id="3.40.50.1360">
    <property type="match status" value="1"/>
</dbReference>
<dbReference type="NCBIfam" id="TIGR01198">
    <property type="entry name" value="pgl"/>
    <property type="match status" value="1"/>
</dbReference>
<gene>
    <name evidence="7" type="primary">pgl</name>
    <name evidence="9" type="ORF">WG68_04305</name>
</gene>
<dbReference type="EMBL" id="LAHO01000003">
    <property type="protein sequence ID" value="KKO46539.1"/>
    <property type="molecule type" value="Genomic_DNA"/>
</dbReference>
<dbReference type="GO" id="GO:0006098">
    <property type="term" value="P:pentose-phosphate shunt"/>
    <property type="evidence" value="ECO:0007669"/>
    <property type="project" value="UniProtKB-UniPathway"/>
</dbReference>
<dbReference type="GO" id="GO:0017057">
    <property type="term" value="F:6-phosphogluconolactonase activity"/>
    <property type="evidence" value="ECO:0007669"/>
    <property type="project" value="UniProtKB-UniRule"/>
</dbReference>
<evidence type="ECO:0000259" key="8">
    <source>
        <dbReference type="Pfam" id="PF01182"/>
    </source>
</evidence>
<sequence>MQLHHYTDSAALNHDFARQLVSILTDAIANRGQAYLVVSGGRTPTALFNTLSQAELAWDKVTVLLADERFVPVDSADSNERLVKTHLLQANASAANFISLYAGAATAEQAIAAISARLKALPAFDAVILGMGEDGHTASLFPCSRELTAGLAADASAVLAVNPTSAPHQRISLSLPRLLNSRQIFLHLVGPGKLEVLNKAQATNDVASMPIRAIIQQPDVDVAVMYAAN</sequence>
<dbReference type="GO" id="GO:0005975">
    <property type="term" value="P:carbohydrate metabolic process"/>
    <property type="evidence" value="ECO:0007669"/>
    <property type="project" value="UniProtKB-UniRule"/>
</dbReference>
<dbReference type="OrthoDB" id="9810967at2"/>
<evidence type="ECO:0000256" key="4">
    <source>
        <dbReference type="ARBA" id="ARBA00010662"/>
    </source>
</evidence>
<dbReference type="InterPro" id="IPR005900">
    <property type="entry name" value="6-phosphogluconolactonase_DevB"/>
</dbReference>
<dbReference type="InterPro" id="IPR039104">
    <property type="entry name" value="6PGL"/>
</dbReference>
<evidence type="ECO:0000256" key="5">
    <source>
        <dbReference type="ARBA" id="ARBA00013198"/>
    </source>
</evidence>
<accession>A0A0M2V7Y4</accession>
<evidence type="ECO:0000256" key="7">
    <source>
        <dbReference type="RuleBase" id="RU365095"/>
    </source>
</evidence>
<dbReference type="CDD" id="cd01400">
    <property type="entry name" value="6PGL"/>
    <property type="match status" value="1"/>
</dbReference>
<dbReference type="SUPFAM" id="SSF100950">
    <property type="entry name" value="NagB/RpiA/CoA transferase-like"/>
    <property type="match status" value="1"/>
</dbReference>
<evidence type="ECO:0000313" key="10">
    <source>
        <dbReference type="Proteomes" id="UP000034228"/>
    </source>
</evidence>
<dbReference type="PANTHER" id="PTHR11054:SF0">
    <property type="entry name" value="6-PHOSPHOGLUCONOLACTONASE"/>
    <property type="match status" value="1"/>
</dbReference>
<protein>
    <recommendedName>
        <fullName evidence="6 7">6-phosphogluconolactonase</fullName>
        <shortName evidence="7">6PGL</shortName>
        <ecNumber evidence="5 7">3.1.1.31</ecNumber>
    </recommendedName>
</protein>
<comment type="caution">
    <text evidence="9">The sequence shown here is derived from an EMBL/GenBank/DDBJ whole genome shotgun (WGS) entry which is preliminary data.</text>
</comment>
<evidence type="ECO:0000256" key="1">
    <source>
        <dbReference type="ARBA" id="ARBA00000832"/>
    </source>
</evidence>
<name>A0A0M2V7Y4_9GAMM</name>